<dbReference type="GO" id="GO:0003677">
    <property type="term" value="F:DNA binding"/>
    <property type="evidence" value="ECO:0007669"/>
    <property type="project" value="UniProtKB-KW"/>
</dbReference>
<feature type="domain" description="ATP-dependent helicase/deoxyribonuclease subunit B N-terminal" evidence="11">
    <location>
        <begin position="5"/>
        <end position="275"/>
    </location>
</feature>
<evidence type="ECO:0000259" key="10">
    <source>
        <dbReference type="Pfam" id="PF12705"/>
    </source>
</evidence>
<evidence type="ECO:0000313" key="13">
    <source>
        <dbReference type="Proteomes" id="UP000050929"/>
    </source>
</evidence>
<keyword evidence="8" id="KW-0238">DNA-binding</keyword>
<evidence type="ECO:0000256" key="2">
    <source>
        <dbReference type="ARBA" id="ARBA00022741"/>
    </source>
</evidence>
<dbReference type="PATRIC" id="fig|1423811.3.peg.2040"/>
<keyword evidence="5 12" id="KW-0347">Helicase</keyword>
<accession>A0A0R1JAP1</accession>
<keyword evidence="6" id="KW-0269">Exonuclease</keyword>
<comment type="caution">
    <text evidence="12">The sequence shown here is derived from an EMBL/GenBank/DDBJ whole genome shotgun (WGS) entry which is preliminary data.</text>
</comment>
<keyword evidence="7" id="KW-0067">ATP-binding</keyword>
<dbReference type="OrthoDB" id="9758506at2"/>
<evidence type="ECO:0000256" key="4">
    <source>
        <dbReference type="ARBA" id="ARBA00022801"/>
    </source>
</evidence>
<keyword evidence="3" id="KW-0227">DNA damage</keyword>
<keyword evidence="1" id="KW-0540">Nuclease</keyword>
<dbReference type="AlphaFoldDB" id="A0A0R1JAP1"/>
<dbReference type="Proteomes" id="UP000050929">
    <property type="component" value="Unassembled WGS sequence"/>
</dbReference>
<dbReference type="SUPFAM" id="SSF52540">
    <property type="entry name" value="P-loop containing nucleoside triphosphate hydrolases"/>
    <property type="match status" value="1"/>
</dbReference>
<evidence type="ECO:0000256" key="6">
    <source>
        <dbReference type="ARBA" id="ARBA00022839"/>
    </source>
</evidence>
<dbReference type="STRING" id="1423811.FC72_GL001996"/>
<dbReference type="InterPro" id="IPR011604">
    <property type="entry name" value="PDDEXK-like_dom_sf"/>
</dbReference>
<dbReference type="Pfam" id="PF21445">
    <property type="entry name" value="ADDB_N"/>
    <property type="match status" value="1"/>
</dbReference>
<evidence type="ECO:0000256" key="1">
    <source>
        <dbReference type="ARBA" id="ARBA00022722"/>
    </source>
</evidence>
<name>A0A0R1JAP1_9LACO</name>
<dbReference type="GO" id="GO:0006281">
    <property type="term" value="P:DNA repair"/>
    <property type="evidence" value="ECO:0007669"/>
    <property type="project" value="UniProtKB-KW"/>
</dbReference>
<dbReference type="EMBL" id="AZDG01000008">
    <property type="protein sequence ID" value="KRK64754.1"/>
    <property type="molecule type" value="Genomic_DNA"/>
</dbReference>
<dbReference type="Pfam" id="PF12705">
    <property type="entry name" value="PDDEXK_1"/>
    <property type="match status" value="1"/>
</dbReference>
<dbReference type="GO" id="GO:0004386">
    <property type="term" value="F:helicase activity"/>
    <property type="evidence" value="ECO:0007669"/>
    <property type="project" value="UniProtKB-KW"/>
</dbReference>
<feature type="domain" description="PD-(D/E)XK endonuclease-like" evidence="10">
    <location>
        <begin position="790"/>
        <end position="1029"/>
    </location>
</feature>
<evidence type="ECO:0000256" key="3">
    <source>
        <dbReference type="ARBA" id="ARBA00022763"/>
    </source>
</evidence>
<dbReference type="InterPro" id="IPR027417">
    <property type="entry name" value="P-loop_NTPase"/>
</dbReference>
<keyword evidence="2" id="KW-0547">Nucleotide-binding</keyword>
<dbReference type="Gene3D" id="3.40.50.300">
    <property type="entry name" value="P-loop containing nucleotide triphosphate hydrolases"/>
    <property type="match status" value="3"/>
</dbReference>
<keyword evidence="9" id="KW-0234">DNA repair</keyword>
<dbReference type="InterPro" id="IPR038726">
    <property type="entry name" value="PDDEXK_AddAB-type"/>
</dbReference>
<proteinExistence type="predicted"/>
<dbReference type="GO" id="GO:0005524">
    <property type="term" value="F:ATP binding"/>
    <property type="evidence" value="ECO:0007669"/>
    <property type="project" value="UniProtKB-KW"/>
</dbReference>
<dbReference type="PANTHER" id="PTHR30591">
    <property type="entry name" value="RECBCD ENZYME SUBUNIT RECC"/>
    <property type="match status" value="1"/>
</dbReference>
<sequence length="1167" mass="135134">MTLNFVLGKNQLDHHQKMMELFKKDHTKNPNGQFFFLVPNHIKFESEINMLKELGSDQDKDSLIATSNVQSFSFSRLAWYFLRGDSTFNAESLTETKSAMILRNIIDKNKKSLHIFSGMSEKSGFFEQLSKQFNEFQNGQVQPADIEKTLKVDDEVFFKDKVEELNLIYSDYLKATEKYETSDYQLNALANYMNQDLKSKNYYFYVESFSSFTAAELNLVSSLLVNGASFNISLIMEQPVLGDLDNTSFYYRPEHTYQQLYQLARNNDIPVYNNFAKTVRVGTDIKKLEDYWIQSSGSGIIQGDEKLDSPNSVQIWKCTNKQTEVSAVSTYIRQLVATQNNRYRDFLIVARDLGQYRSFIESFMEINDIPYFIDLEKKMTDHPFKKLIDLLFKVLNRGMQSEDVIALLRTELMVPEKFESIATYRDAVDLTENYILAAGITKKNWLGDDFEPEADLDEAIDASVIDKYRLINIIKNFVKEFFNELYDFFEKEHSSVEGATFLYNFLDKYGVYKQLLNWQKQATEQNDLSLANQPEQVINKFNEILDEYVSVFDDEKFDAKNFIDILDAAFETAQYSQIPSTLDAVNISEIGMVQPNNRKITLILGSTTENMPAASVSNNIITDDERKLISDSLSEDKFLKDSDEVVNNSEPFLHDLVFTTPSNRLIFTYPGFTDDNKQKDLSSYVVRIKNHFGLDEQDILFNPEADEDDDQVIRYVGSKSSSLNYLIRVSRMAVDNKMDISNQWKYVRNRLYNEEPDKTEFVLDSLNYKNIPHDLNEKTVSELYGDNVNVSISRLETFYKNEYEYFLKYGLRLAPRQIFEVTPAQTGSLFHAVLDSLVKHLNNDSTNLRFLSDEQIQKLVHQIFSDQIVYPENRIFRINDRMDFISTKLEATVLQLIMSMKEQLTHNEFVPRASEVTFGRIRNQQNLPGLSFDLANNHKINVRGKIDRIDELTIDDMNYLAVIDYKSSQHDFSFAEFLEGLSMQMPTYLQSLVANLDILAEGKATQIAGAFYSHIQNPKITLNKKVKPDIELLKKFKLSGLIVDDEELLENLDTRLISGQSTVVPLRKKVDGTITVKENSLITKDDLFRILNYNKHLITKAGDDIYSGRLRLNPYRDRNLNTGLQYSDYKSIFEFDAMLPENDYHEIINYNKKDVLVKIQSILEDGY</sequence>
<evidence type="ECO:0000313" key="12">
    <source>
        <dbReference type="EMBL" id="KRK64754.1"/>
    </source>
</evidence>
<protein>
    <submittedName>
        <fullName evidence="12">ATP-dependent helicase deoxyribonuclease subunit B</fullName>
    </submittedName>
</protein>
<reference evidence="12 13" key="1">
    <citation type="journal article" date="2015" name="Genome Announc.">
        <title>Expanding the biotechnology potential of lactobacilli through comparative genomics of 213 strains and associated genera.</title>
        <authorList>
            <person name="Sun Z."/>
            <person name="Harris H.M."/>
            <person name="McCann A."/>
            <person name="Guo C."/>
            <person name="Argimon S."/>
            <person name="Zhang W."/>
            <person name="Yang X."/>
            <person name="Jeffery I.B."/>
            <person name="Cooney J.C."/>
            <person name="Kagawa T.F."/>
            <person name="Liu W."/>
            <person name="Song Y."/>
            <person name="Salvetti E."/>
            <person name="Wrobel A."/>
            <person name="Rasinkangas P."/>
            <person name="Parkhill J."/>
            <person name="Rea M.C."/>
            <person name="O'Sullivan O."/>
            <person name="Ritari J."/>
            <person name="Douillard F.P."/>
            <person name="Paul Ross R."/>
            <person name="Yang R."/>
            <person name="Briner A.E."/>
            <person name="Felis G.E."/>
            <person name="de Vos W.M."/>
            <person name="Barrangou R."/>
            <person name="Klaenhammer T.R."/>
            <person name="Caufield P.W."/>
            <person name="Cui Y."/>
            <person name="Zhang H."/>
            <person name="O'Toole P.W."/>
        </authorList>
    </citation>
    <scope>NUCLEOTIDE SEQUENCE [LARGE SCALE GENOMIC DNA]</scope>
    <source>
        <strain evidence="12 13">DSM 20183</strain>
    </source>
</reference>
<evidence type="ECO:0000256" key="5">
    <source>
        <dbReference type="ARBA" id="ARBA00022806"/>
    </source>
</evidence>
<evidence type="ECO:0000256" key="8">
    <source>
        <dbReference type="ARBA" id="ARBA00023125"/>
    </source>
</evidence>
<evidence type="ECO:0000256" key="9">
    <source>
        <dbReference type="ARBA" id="ARBA00023204"/>
    </source>
</evidence>
<evidence type="ECO:0000259" key="11">
    <source>
        <dbReference type="Pfam" id="PF21445"/>
    </source>
</evidence>
<dbReference type="RefSeq" id="WP_057765381.1">
    <property type="nucleotide sequence ID" value="NZ_AZDG01000008.1"/>
</dbReference>
<keyword evidence="13" id="KW-1185">Reference proteome</keyword>
<evidence type="ECO:0000256" key="7">
    <source>
        <dbReference type="ARBA" id="ARBA00022840"/>
    </source>
</evidence>
<dbReference type="InterPro" id="IPR049035">
    <property type="entry name" value="ADDB_N"/>
</dbReference>
<dbReference type="GO" id="GO:0004527">
    <property type="term" value="F:exonuclease activity"/>
    <property type="evidence" value="ECO:0007669"/>
    <property type="project" value="UniProtKB-KW"/>
</dbReference>
<dbReference type="Gene3D" id="3.90.320.10">
    <property type="match status" value="1"/>
</dbReference>
<organism evidence="12 13">
    <name type="scientific">Companilactobacillus tucceti DSM 20183</name>
    <dbReference type="NCBI Taxonomy" id="1423811"/>
    <lineage>
        <taxon>Bacteria</taxon>
        <taxon>Bacillati</taxon>
        <taxon>Bacillota</taxon>
        <taxon>Bacilli</taxon>
        <taxon>Lactobacillales</taxon>
        <taxon>Lactobacillaceae</taxon>
        <taxon>Companilactobacillus</taxon>
    </lineage>
</organism>
<keyword evidence="4" id="KW-0378">Hydrolase</keyword>
<dbReference type="GO" id="GO:0006310">
    <property type="term" value="P:DNA recombination"/>
    <property type="evidence" value="ECO:0007669"/>
    <property type="project" value="TreeGrafter"/>
</dbReference>
<gene>
    <name evidence="12" type="ORF">FC72_GL001996</name>
</gene>
<dbReference type="PANTHER" id="PTHR30591:SF1">
    <property type="entry name" value="RECBCD ENZYME SUBUNIT RECC"/>
    <property type="match status" value="1"/>
</dbReference>